<dbReference type="SUPFAM" id="SSF55394">
    <property type="entry name" value="Bactericidal permeability-increasing protein, BPI"/>
    <property type="match status" value="1"/>
</dbReference>
<feature type="domain" description="HAM1-like C-terminal" evidence="2">
    <location>
        <begin position="917"/>
        <end position="1060"/>
    </location>
</feature>
<dbReference type="EMBL" id="JAWDJO010000224">
    <property type="protein sequence ID" value="KAL1889235.1"/>
    <property type="molecule type" value="Genomic_DNA"/>
</dbReference>
<feature type="compositionally biased region" description="Polar residues" evidence="1">
    <location>
        <begin position="410"/>
        <end position="425"/>
    </location>
</feature>
<name>A0ABR3YMF6_9PEZI</name>
<feature type="domain" description="HAM1-like N-terminal" evidence="3">
    <location>
        <begin position="435"/>
        <end position="904"/>
    </location>
</feature>
<feature type="compositionally biased region" description="Basic and acidic residues" evidence="1">
    <location>
        <begin position="225"/>
        <end position="239"/>
    </location>
</feature>
<evidence type="ECO:0008006" key="6">
    <source>
        <dbReference type="Google" id="ProtNLM"/>
    </source>
</evidence>
<accession>A0ABR3YMF6</accession>
<proteinExistence type="predicted"/>
<feature type="compositionally biased region" description="Basic and acidic residues" evidence="1">
    <location>
        <begin position="470"/>
        <end position="482"/>
    </location>
</feature>
<gene>
    <name evidence="4" type="ORF">Cpir12675_005863</name>
</gene>
<evidence type="ECO:0000259" key="2">
    <source>
        <dbReference type="Pfam" id="PF14613"/>
    </source>
</evidence>
<feature type="compositionally biased region" description="Polar residues" evidence="1">
    <location>
        <begin position="205"/>
        <end position="222"/>
    </location>
</feature>
<feature type="compositionally biased region" description="Low complexity" evidence="1">
    <location>
        <begin position="243"/>
        <end position="259"/>
    </location>
</feature>
<evidence type="ECO:0000313" key="4">
    <source>
        <dbReference type="EMBL" id="KAL1889235.1"/>
    </source>
</evidence>
<sequence>MTCLGGADDDSVYDGSSNVRLPNAVRETNDQKLHTYNIYRALKQGRMPSTEQILVYLKDIQTSEALGDEEGLSQDGRVLLRLFRRLIAESSELLRSKNGQDQLQDFIWHSRQADMSGGKRAAASVAGLKNKADAQAAVESGRTVLSMILGNSDFRELIADLAAFAREVVGDTKKTIKQEAHEAHEELLDLDNGRINVAQDEDEPSGSTANSVNGFEEQNAQPSMDPEHANVHFDGKPREGNGQQQQQQQQQQKQYSQRSQHQHTYQNDETAAAHTSTYMDAAQREAMLANELNKHPDCPGCQEELQMVKAITREHVPGQSQRPSTPPSTASSEASHHVPTVEVTGPSGKDAEPGNGMIMAKTQRRKQKKARQMAAKAQQQNQETPPHVQHQVENANIHKRTYSEIVQSLPSPYTEQPGSSTKGQTQSHKQASSSAAAAAKDSAHPVAPSPPVPSSHNNNAQEEYWDIAKEQDRGQQKQKEPELESQQQQQQPAQALKKKVQSTATKLQSQHFVHQTKSKTKSAINATRQASSDLVSSNTSPDTNAATRNYNAAADIAATHTSRAAISAKNSVLKRAHGETGKALRVRIQRLISSLGQQSTYASSTGTIAHLLRQCLQTYGRAADEAADAVGRHIEPNDASGQAFKSLWRFVAGLGDRQQWQRAEVSFNEALRLGRDEASLELMAVQISDLVEDMLTKPEFFDNPEARLSELKNETINVAPGFGDALLELLASLGDALASIGEDEELMTVGDTTSQIIDVIFPNGKSYNSALLSDITNSAIPLLLSTVQHVPIPRTEISTPQIDLLLENLILEPGKSIGGSSFFPHDILINNALSVSMAKRHRRAYTDTKGQISITARGVCIKADDVGYWMHVHNGFVRFHDRGLASFAVDGRGMDIEIEVELHNSNTNIIVLRSVSVAVHQLTYKLRASKFSCIASLFKPLIKPILKATMERQIEKLVRENMADLNMEFVFARERLRAARAAEARSPGTFVKAVCARRHRDRYDADIRVGVTQPGQGVFKGRYAPGSLVREWNAERVRQRTDTGQSRADEWHSDVFNKGREGRVRV</sequence>
<dbReference type="PANTHER" id="PTHR31138">
    <property type="entry name" value="CHROMOSOME 19, WHOLE GENOME SHOTGUN SEQUENCE"/>
    <property type="match status" value="1"/>
</dbReference>
<dbReference type="Gene3D" id="3.15.10.10">
    <property type="entry name" value="Bactericidal permeability-increasing protein, domain 1"/>
    <property type="match status" value="1"/>
</dbReference>
<organism evidence="4 5">
    <name type="scientific">Ceratocystis pirilliformis</name>
    <dbReference type="NCBI Taxonomy" id="259994"/>
    <lineage>
        <taxon>Eukaryota</taxon>
        <taxon>Fungi</taxon>
        <taxon>Dikarya</taxon>
        <taxon>Ascomycota</taxon>
        <taxon>Pezizomycotina</taxon>
        <taxon>Sordariomycetes</taxon>
        <taxon>Hypocreomycetidae</taxon>
        <taxon>Microascales</taxon>
        <taxon>Ceratocystidaceae</taxon>
        <taxon>Ceratocystis</taxon>
    </lineage>
</organism>
<comment type="caution">
    <text evidence="4">The sequence shown here is derived from an EMBL/GenBank/DDBJ whole genome shotgun (WGS) entry which is preliminary data.</text>
</comment>
<feature type="domain" description="HAM1-like N-terminal" evidence="3">
    <location>
        <begin position="30"/>
        <end position="291"/>
    </location>
</feature>
<protein>
    <recommendedName>
        <fullName evidence="6">Bactericidal permeability-increasing protein</fullName>
    </recommendedName>
</protein>
<dbReference type="Proteomes" id="UP001583280">
    <property type="component" value="Unassembled WGS sequence"/>
</dbReference>
<dbReference type="Pfam" id="PF19343">
    <property type="entry name" value="HAM1_N"/>
    <property type="match status" value="2"/>
</dbReference>
<feature type="compositionally biased region" description="Low complexity" evidence="1">
    <location>
        <begin position="484"/>
        <end position="495"/>
    </location>
</feature>
<feature type="compositionally biased region" description="Low complexity" evidence="1">
    <location>
        <begin position="372"/>
        <end position="382"/>
    </location>
</feature>
<feature type="region of interest" description="Disordered" evidence="1">
    <location>
        <begin position="410"/>
        <end position="458"/>
    </location>
</feature>
<feature type="compositionally biased region" description="Polar residues" evidence="1">
    <location>
        <begin position="521"/>
        <end position="542"/>
    </location>
</feature>
<feature type="region of interest" description="Disordered" evidence="1">
    <location>
        <begin position="470"/>
        <end position="543"/>
    </location>
</feature>
<dbReference type="InterPro" id="IPR017943">
    <property type="entry name" value="Bactericidal_perm-incr_a/b_dom"/>
</dbReference>
<feature type="region of interest" description="Disordered" evidence="1">
    <location>
        <begin position="315"/>
        <end position="390"/>
    </location>
</feature>
<feature type="compositionally biased region" description="Basic residues" evidence="1">
    <location>
        <begin position="362"/>
        <end position="371"/>
    </location>
</feature>
<feature type="compositionally biased region" description="Polar residues" evidence="1">
    <location>
        <begin position="501"/>
        <end position="513"/>
    </location>
</feature>
<reference evidence="4 5" key="1">
    <citation type="journal article" date="2024" name="IMA Fungus">
        <title>IMA Genome - F19 : A genome assembly and annotation guide to empower mycologists, including annotated draft genome sequences of Ceratocystis pirilliformis, Diaporthe australafricana, Fusarium ophioides, Paecilomyces lecythidis, and Sporothrix stenoceras.</title>
        <authorList>
            <person name="Aylward J."/>
            <person name="Wilson A.M."/>
            <person name="Visagie C.M."/>
            <person name="Spraker J."/>
            <person name="Barnes I."/>
            <person name="Buitendag C."/>
            <person name="Ceriani C."/>
            <person name="Del Mar Angel L."/>
            <person name="du Plessis D."/>
            <person name="Fuchs T."/>
            <person name="Gasser K."/>
            <person name="Kramer D."/>
            <person name="Li W."/>
            <person name="Munsamy K."/>
            <person name="Piso A."/>
            <person name="Price J.L."/>
            <person name="Sonnekus B."/>
            <person name="Thomas C."/>
            <person name="van der Nest A."/>
            <person name="van Dijk A."/>
            <person name="van Heerden A."/>
            <person name="van Vuuren N."/>
            <person name="Yilmaz N."/>
            <person name="Duong T.A."/>
            <person name="van der Merwe N.A."/>
            <person name="Wingfield M.J."/>
            <person name="Wingfield B.D."/>
        </authorList>
    </citation>
    <scope>NUCLEOTIDE SEQUENCE [LARGE SCALE GENOMIC DNA]</scope>
    <source>
        <strain evidence="4 5">CMW 12675</strain>
    </source>
</reference>
<feature type="compositionally biased region" description="Low complexity" evidence="1">
    <location>
        <begin position="317"/>
        <end position="333"/>
    </location>
</feature>
<evidence type="ECO:0000256" key="1">
    <source>
        <dbReference type="SAM" id="MobiDB-lite"/>
    </source>
</evidence>
<feature type="compositionally biased region" description="Low complexity" evidence="1">
    <location>
        <begin position="426"/>
        <end position="446"/>
    </location>
</feature>
<dbReference type="Pfam" id="PF14613">
    <property type="entry name" value="HAM1_C"/>
    <property type="match status" value="1"/>
</dbReference>
<dbReference type="PANTHER" id="PTHR31138:SF4">
    <property type="entry name" value="DUF5923 DOMAIN-CONTAINING PROTEIN"/>
    <property type="match status" value="1"/>
</dbReference>
<evidence type="ECO:0000313" key="5">
    <source>
        <dbReference type="Proteomes" id="UP001583280"/>
    </source>
</evidence>
<dbReference type="InterPro" id="IPR027842">
    <property type="entry name" value="HAM1-like_C"/>
</dbReference>
<evidence type="ECO:0000259" key="3">
    <source>
        <dbReference type="Pfam" id="PF19343"/>
    </source>
</evidence>
<dbReference type="InterPro" id="IPR045967">
    <property type="entry name" value="HAM1-like_N"/>
</dbReference>
<feature type="region of interest" description="Disordered" evidence="1">
    <location>
        <begin position="187"/>
        <end position="271"/>
    </location>
</feature>
<keyword evidence="5" id="KW-1185">Reference proteome</keyword>